<keyword evidence="14" id="KW-1185">Reference proteome</keyword>
<keyword evidence="4" id="KW-0597">Phosphoprotein</keyword>
<dbReference type="FunFam" id="3.30.530.20:FF:000017">
    <property type="entry name" value="Phosphatidylcholine transfer protein, putative"/>
    <property type="match status" value="1"/>
</dbReference>
<dbReference type="PANTHER" id="PTHR19308:SF39">
    <property type="entry name" value="PHOSPHATIDYLCHOLINE TRANSFER PROTEIN"/>
    <property type="match status" value="1"/>
</dbReference>
<dbReference type="GO" id="GO:0008289">
    <property type="term" value="F:lipid binding"/>
    <property type="evidence" value="ECO:0007669"/>
    <property type="project" value="UniProtKB-KW"/>
</dbReference>
<dbReference type="InterPro" id="IPR023393">
    <property type="entry name" value="START-like_dom_sf"/>
</dbReference>
<dbReference type="Proteomes" id="UP000054350">
    <property type="component" value="Unassembled WGS sequence"/>
</dbReference>
<evidence type="ECO:0000313" key="14">
    <source>
        <dbReference type="Proteomes" id="UP000054350"/>
    </source>
</evidence>
<evidence type="ECO:0000256" key="3">
    <source>
        <dbReference type="ARBA" id="ARBA00022490"/>
    </source>
</evidence>
<evidence type="ECO:0000259" key="12">
    <source>
        <dbReference type="PROSITE" id="PS50848"/>
    </source>
</evidence>
<keyword evidence="7" id="KW-0446">Lipid-binding</keyword>
<evidence type="ECO:0000313" key="13">
    <source>
        <dbReference type="EMBL" id="KNE60879.1"/>
    </source>
</evidence>
<evidence type="ECO:0000256" key="6">
    <source>
        <dbReference type="ARBA" id="ARBA00023055"/>
    </source>
</evidence>
<evidence type="ECO:0000256" key="9">
    <source>
        <dbReference type="ARBA" id="ARBA00069061"/>
    </source>
</evidence>
<dbReference type="OMA" id="DYVYMRE"/>
<comment type="subunit">
    <text evidence="8">Interacts with ACOT13/THEM2.</text>
</comment>
<dbReference type="Pfam" id="PF01852">
    <property type="entry name" value="START"/>
    <property type="match status" value="1"/>
</dbReference>
<keyword evidence="6" id="KW-0445">Lipid transport</keyword>
<dbReference type="SMART" id="SM00234">
    <property type="entry name" value="START"/>
    <property type="match status" value="1"/>
</dbReference>
<dbReference type="VEuPathDB" id="FungiDB:AMAG_06641"/>
<evidence type="ECO:0000256" key="2">
    <source>
        <dbReference type="ARBA" id="ARBA00022448"/>
    </source>
</evidence>
<dbReference type="Gene3D" id="3.30.530.20">
    <property type="match status" value="1"/>
</dbReference>
<evidence type="ECO:0000256" key="11">
    <source>
        <dbReference type="ARBA" id="ARBA00079049"/>
    </source>
</evidence>
<feature type="domain" description="START" evidence="12">
    <location>
        <begin position="26"/>
        <end position="222"/>
    </location>
</feature>
<reference evidence="14" key="2">
    <citation type="submission" date="2009-11" db="EMBL/GenBank/DDBJ databases">
        <title>The Genome Sequence of Allomyces macrogynus strain ATCC 38327.</title>
        <authorList>
            <consortium name="The Broad Institute Genome Sequencing Platform"/>
            <person name="Russ C."/>
            <person name="Cuomo C."/>
            <person name="Shea T."/>
            <person name="Young S.K."/>
            <person name="Zeng Q."/>
            <person name="Koehrsen M."/>
            <person name="Haas B."/>
            <person name="Borodovsky M."/>
            <person name="Guigo R."/>
            <person name="Alvarado L."/>
            <person name="Berlin A."/>
            <person name="Borenstein D."/>
            <person name="Chen Z."/>
            <person name="Engels R."/>
            <person name="Freedman E."/>
            <person name="Gellesch M."/>
            <person name="Goldberg J."/>
            <person name="Griggs A."/>
            <person name="Gujja S."/>
            <person name="Heiman D."/>
            <person name="Hepburn T."/>
            <person name="Howarth C."/>
            <person name="Jen D."/>
            <person name="Larson L."/>
            <person name="Lewis B."/>
            <person name="Mehta T."/>
            <person name="Park D."/>
            <person name="Pearson M."/>
            <person name="Roberts A."/>
            <person name="Saif S."/>
            <person name="Shenoy N."/>
            <person name="Sisk P."/>
            <person name="Stolte C."/>
            <person name="Sykes S."/>
            <person name="Walk T."/>
            <person name="White J."/>
            <person name="Yandava C."/>
            <person name="Burger G."/>
            <person name="Gray M.W."/>
            <person name="Holland P.W.H."/>
            <person name="King N."/>
            <person name="Lang F.B.F."/>
            <person name="Roger A.J."/>
            <person name="Ruiz-Trillo I."/>
            <person name="Lander E."/>
            <person name="Nusbaum C."/>
        </authorList>
    </citation>
    <scope>NUCLEOTIDE SEQUENCE [LARGE SCALE GENOMIC DNA]</scope>
    <source>
        <strain evidence="14">ATCC 38327</strain>
    </source>
</reference>
<keyword evidence="5" id="KW-0007">Acetylation</keyword>
<keyword evidence="2" id="KW-0813">Transport</keyword>
<gene>
    <name evidence="13" type="ORF">AMAG_06641</name>
</gene>
<dbReference type="InterPro" id="IPR051213">
    <property type="entry name" value="START_lipid_transfer"/>
</dbReference>
<dbReference type="GO" id="GO:0005829">
    <property type="term" value="C:cytosol"/>
    <property type="evidence" value="ECO:0007669"/>
    <property type="project" value="UniProtKB-ARBA"/>
</dbReference>
<proteinExistence type="predicted"/>
<dbReference type="OrthoDB" id="1295045at2759"/>
<accession>A0A0L0SEL4</accession>
<dbReference type="STRING" id="578462.A0A0L0SEL4"/>
<dbReference type="InterPro" id="IPR002913">
    <property type="entry name" value="START_lipid-bd_dom"/>
</dbReference>
<dbReference type="eggNOG" id="KOG2761">
    <property type="taxonomic scope" value="Eukaryota"/>
</dbReference>
<evidence type="ECO:0000256" key="4">
    <source>
        <dbReference type="ARBA" id="ARBA00022553"/>
    </source>
</evidence>
<dbReference type="GO" id="GO:0006869">
    <property type="term" value="P:lipid transport"/>
    <property type="evidence" value="ECO:0007669"/>
    <property type="project" value="UniProtKB-KW"/>
</dbReference>
<dbReference type="PANTHER" id="PTHR19308">
    <property type="entry name" value="PHOSPHATIDYLCHOLINE TRANSFER PROTEIN"/>
    <property type="match status" value="1"/>
</dbReference>
<keyword evidence="3" id="KW-0963">Cytoplasm</keyword>
<evidence type="ECO:0000256" key="7">
    <source>
        <dbReference type="ARBA" id="ARBA00023121"/>
    </source>
</evidence>
<sequence>MPQEVFASAQFDEAMAEFDAPTTDDWEFVTETAELKIYRRLHAEGSGLYEYKTFGTLKGMDAQTAYQVYMDLDYRREWDNLKPEYLHVRPTPESESEDHPESVYWRVKFPLMMDDRDYILYREARSLIDAHGETCYAVLLEVDEDGTAAEPVPSGVIRVREYAQTVVFGPGAPDPDEYTAVYMHYYDNPETSIPKAVVNWAISSGIPTFLKNLKSACKKYKARGEGGMAEVLGDAAAVQDLKATLDQSMEKAFQL</sequence>
<dbReference type="SUPFAM" id="SSF55961">
    <property type="entry name" value="Bet v1-like"/>
    <property type="match status" value="1"/>
</dbReference>
<dbReference type="AlphaFoldDB" id="A0A0L0SEL4"/>
<evidence type="ECO:0000256" key="10">
    <source>
        <dbReference type="ARBA" id="ARBA00077188"/>
    </source>
</evidence>
<evidence type="ECO:0000256" key="1">
    <source>
        <dbReference type="ARBA" id="ARBA00004496"/>
    </source>
</evidence>
<dbReference type="PROSITE" id="PS50848">
    <property type="entry name" value="START"/>
    <property type="match status" value="1"/>
</dbReference>
<protein>
    <recommendedName>
        <fullName evidence="9">Phosphatidylcholine transfer protein</fullName>
    </recommendedName>
    <alternativeName>
        <fullName evidence="11">START domain-containing protein 2</fullName>
    </alternativeName>
    <alternativeName>
        <fullName evidence="10">StAR-related lipid transfer protein 2</fullName>
    </alternativeName>
</protein>
<evidence type="ECO:0000256" key="8">
    <source>
        <dbReference type="ARBA" id="ARBA00063535"/>
    </source>
</evidence>
<evidence type="ECO:0000256" key="5">
    <source>
        <dbReference type="ARBA" id="ARBA00022990"/>
    </source>
</evidence>
<reference evidence="13 14" key="1">
    <citation type="submission" date="2009-11" db="EMBL/GenBank/DDBJ databases">
        <title>Annotation of Allomyces macrogynus ATCC 38327.</title>
        <authorList>
            <consortium name="The Broad Institute Genome Sequencing Platform"/>
            <person name="Russ C."/>
            <person name="Cuomo C."/>
            <person name="Burger G."/>
            <person name="Gray M.W."/>
            <person name="Holland P.W.H."/>
            <person name="King N."/>
            <person name="Lang F.B.F."/>
            <person name="Roger A.J."/>
            <person name="Ruiz-Trillo I."/>
            <person name="Young S.K."/>
            <person name="Zeng Q."/>
            <person name="Gargeya S."/>
            <person name="Fitzgerald M."/>
            <person name="Haas B."/>
            <person name="Abouelleil A."/>
            <person name="Alvarado L."/>
            <person name="Arachchi H.M."/>
            <person name="Berlin A."/>
            <person name="Chapman S.B."/>
            <person name="Gearin G."/>
            <person name="Goldberg J."/>
            <person name="Griggs A."/>
            <person name="Gujja S."/>
            <person name="Hansen M."/>
            <person name="Heiman D."/>
            <person name="Howarth C."/>
            <person name="Larimer J."/>
            <person name="Lui A."/>
            <person name="MacDonald P.J.P."/>
            <person name="McCowen C."/>
            <person name="Montmayeur A."/>
            <person name="Murphy C."/>
            <person name="Neiman D."/>
            <person name="Pearson M."/>
            <person name="Priest M."/>
            <person name="Roberts A."/>
            <person name="Saif S."/>
            <person name="Shea T."/>
            <person name="Sisk P."/>
            <person name="Stolte C."/>
            <person name="Sykes S."/>
            <person name="Wortman J."/>
            <person name="Nusbaum C."/>
            <person name="Birren B."/>
        </authorList>
    </citation>
    <scope>NUCLEOTIDE SEQUENCE [LARGE SCALE GENOMIC DNA]</scope>
    <source>
        <strain evidence="13 14">ATCC 38327</strain>
    </source>
</reference>
<dbReference type="EMBL" id="GG745337">
    <property type="protein sequence ID" value="KNE60879.1"/>
    <property type="molecule type" value="Genomic_DNA"/>
</dbReference>
<organism evidence="13 14">
    <name type="scientific">Allomyces macrogynus (strain ATCC 38327)</name>
    <name type="common">Allomyces javanicus var. macrogynus</name>
    <dbReference type="NCBI Taxonomy" id="578462"/>
    <lineage>
        <taxon>Eukaryota</taxon>
        <taxon>Fungi</taxon>
        <taxon>Fungi incertae sedis</taxon>
        <taxon>Blastocladiomycota</taxon>
        <taxon>Blastocladiomycetes</taxon>
        <taxon>Blastocladiales</taxon>
        <taxon>Blastocladiaceae</taxon>
        <taxon>Allomyces</taxon>
    </lineage>
</organism>
<name>A0A0L0SEL4_ALLM3</name>
<comment type="subcellular location">
    <subcellularLocation>
        <location evidence="1">Cytoplasm</location>
    </subcellularLocation>
</comment>